<name>A0A223NU58_9SPHI</name>
<reference evidence="1 2" key="1">
    <citation type="submission" date="2017-08" db="EMBL/GenBank/DDBJ databases">
        <title>Complete genome sequence of Mucilaginibacter sp. strain BJC16-A31.</title>
        <authorList>
            <consortium name="Henan University of Science and Technology"/>
            <person name="You X."/>
        </authorList>
    </citation>
    <scope>NUCLEOTIDE SEQUENCE [LARGE SCALE GENOMIC DNA]</scope>
    <source>
        <strain evidence="1 2">BJC16-A31</strain>
    </source>
</reference>
<evidence type="ECO:0000313" key="1">
    <source>
        <dbReference type="EMBL" id="ASU33168.1"/>
    </source>
</evidence>
<dbReference type="AlphaFoldDB" id="A0A223NU58"/>
<dbReference type="Proteomes" id="UP000215002">
    <property type="component" value="Chromosome"/>
</dbReference>
<sequence length="41" mass="5040">MERELEKLGRLFLLLRLGLTNKFNQFRKLIWLNVKEFVYGI</sequence>
<gene>
    <name evidence="1" type="ORF">MuYL_1270</name>
</gene>
<organism evidence="1 2">
    <name type="scientific">Mucilaginibacter xinganensis</name>
    <dbReference type="NCBI Taxonomy" id="1234841"/>
    <lineage>
        <taxon>Bacteria</taxon>
        <taxon>Pseudomonadati</taxon>
        <taxon>Bacteroidota</taxon>
        <taxon>Sphingobacteriia</taxon>
        <taxon>Sphingobacteriales</taxon>
        <taxon>Sphingobacteriaceae</taxon>
        <taxon>Mucilaginibacter</taxon>
    </lineage>
</organism>
<evidence type="ECO:0000313" key="2">
    <source>
        <dbReference type="Proteomes" id="UP000215002"/>
    </source>
</evidence>
<dbReference type="EMBL" id="CP022743">
    <property type="protein sequence ID" value="ASU33168.1"/>
    <property type="molecule type" value="Genomic_DNA"/>
</dbReference>
<dbReference type="KEGG" id="muc:MuYL_1270"/>
<protein>
    <submittedName>
        <fullName evidence="1">Uncharacterized protein</fullName>
    </submittedName>
</protein>
<keyword evidence="2" id="KW-1185">Reference proteome</keyword>
<proteinExistence type="predicted"/>
<accession>A0A223NU58</accession>